<dbReference type="Pfam" id="PF04305">
    <property type="entry name" value="DUF455"/>
    <property type="match status" value="1"/>
</dbReference>
<sequence>MIAVHPNLHEVEQASSLQRRLYRTLRETMRAMAGRISGVANWEAKKMLARHIWLDAEHAEAVRSRVLELRFPRVDVDLEVDAALIRVLEKLPSTLSDEEFLGGVYQVIKPAVLAAVERYLKQSDPLDDAPSHRVLAIVATELRDELATFDVGWANRPASGRKAAQPWCEWLGEAIGHAGGIFGRDSAAPLLESAGFSDRPRYEIAPSPARDPRWLPAVTQVPPRPPRTPQEQQVWVAIDHVNELWACELPAAFIWHYPGMPWSLYRDTARWAYDEMRHAMMGERRLLAYGFEVGIDVPMVPDHWVGICVRRGMEAMLLAVHGLEQGGPKWKAALKEELWRMGDPYSAQDCDYDWADEAGHIRYGQDWLKAIFPGAPKSELIRRTQEEVALWKEWIAGTHRSGEHGYDAFLPRIEAKCAQMPGLANPEYFRPLGSSAATASYEAADSA</sequence>
<reference evidence="1 2" key="1">
    <citation type="submission" date="2022-10" db="EMBL/GenBank/DDBJ databases">
        <title>Luteolibacter arcticus strain CCTCC AB 2014275, whole genome shotgun sequencing project.</title>
        <authorList>
            <person name="Zhao G."/>
            <person name="Shen L."/>
        </authorList>
    </citation>
    <scope>NUCLEOTIDE SEQUENCE [LARGE SCALE GENOMIC DNA]</scope>
    <source>
        <strain evidence="1 2">CCTCC AB 2014275</strain>
    </source>
</reference>
<protein>
    <submittedName>
        <fullName evidence="1">DUF455 family protein</fullName>
    </submittedName>
</protein>
<dbReference type="InterPro" id="IPR009078">
    <property type="entry name" value="Ferritin-like_SF"/>
</dbReference>
<organism evidence="1 2">
    <name type="scientific">Luteolibacter arcticus</name>
    <dbReference type="NCBI Taxonomy" id="1581411"/>
    <lineage>
        <taxon>Bacteria</taxon>
        <taxon>Pseudomonadati</taxon>
        <taxon>Verrucomicrobiota</taxon>
        <taxon>Verrucomicrobiia</taxon>
        <taxon>Verrucomicrobiales</taxon>
        <taxon>Verrucomicrobiaceae</taxon>
        <taxon>Luteolibacter</taxon>
    </lineage>
</organism>
<dbReference type="EMBL" id="JAPDDT010000002">
    <property type="protein sequence ID" value="MCW1922269.1"/>
    <property type="molecule type" value="Genomic_DNA"/>
</dbReference>
<keyword evidence="2" id="KW-1185">Reference proteome</keyword>
<proteinExistence type="predicted"/>
<dbReference type="InterPro" id="IPR007402">
    <property type="entry name" value="DUF455"/>
</dbReference>
<evidence type="ECO:0000313" key="2">
    <source>
        <dbReference type="Proteomes" id="UP001320876"/>
    </source>
</evidence>
<gene>
    <name evidence="1" type="ORF">OKA05_06870</name>
</gene>
<dbReference type="SUPFAM" id="SSF47240">
    <property type="entry name" value="Ferritin-like"/>
    <property type="match status" value="1"/>
</dbReference>
<dbReference type="RefSeq" id="WP_264486378.1">
    <property type="nucleotide sequence ID" value="NZ_JAPDDT010000002.1"/>
</dbReference>
<comment type="caution">
    <text evidence="1">The sequence shown here is derived from an EMBL/GenBank/DDBJ whole genome shotgun (WGS) entry which is preliminary data.</text>
</comment>
<evidence type="ECO:0000313" key="1">
    <source>
        <dbReference type="EMBL" id="MCW1922269.1"/>
    </source>
</evidence>
<dbReference type="Proteomes" id="UP001320876">
    <property type="component" value="Unassembled WGS sequence"/>
</dbReference>
<name>A0ABT3GGX5_9BACT</name>
<accession>A0ABT3GGX5</accession>